<dbReference type="InterPro" id="IPR005552">
    <property type="entry name" value="Scramblase"/>
</dbReference>
<reference evidence="3" key="3">
    <citation type="submission" date="2015-02" db="UniProtKB">
        <authorList>
            <consortium name="EnsemblProtists"/>
        </authorList>
    </citation>
    <scope>IDENTIFICATION</scope>
    <source>
        <strain evidence="3">DAOM BR144</strain>
    </source>
</reference>
<evidence type="ECO:0000256" key="1">
    <source>
        <dbReference type="ARBA" id="ARBA00005350"/>
    </source>
</evidence>
<sequence>MESQEAKHALNSGGVVYATVPQTLSEVNGLVIRQKTQKGEVVAQMLGIPFEAKNKYKVGLLPTNKVVKSAPNDPDGWEPTAEELEQLDTFLFAREQSSCMARVCTMFLGCGNLRPLTMHFSVAGSTGDVYVIQRPFLLGGCCCCPLEMNLDMVAEGQAQRMGRVREDFSPYFSKCLAGCCLATTYTDIERAMPDGTYEKKYSLRSNLSCCGRVNNCCGATCFKNDAVYDILDTKGEIVAHLQRTYAKGSSCMGACCRMGFDFSNYILEFPRDSTPEDRMLLLTAVFQVEYQIFERSGSE</sequence>
<dbReference type="EMBL" id="GL376599">
    <property type="status" value="NOT_ANNOTATED_CDS"/>
    <property type="molecule type" value="Genomic_DNA"/>
</dbReference>
<dbReference type="Pfam" id="PF03803">
    <property type="entry name" value="Scramblase"/>
    <property type="match status" value="1"/>
</dbReference>
<reference evidence="4" key="1">
    <citation type="journal article" date="2010" name="Genome Biol.">
        <title>Genome sequence of the necrotrophic plant pathogen Pythium ultimum reveals original pathogenicity mechanisms and effector repertoire.</title>
        <authorList>
            <person name="Levesque C.A."/>
            <person name="Brouwer H."/>
            <person name="Cano L."/>
            <person name="Hamilton J.P."/>
            <person name="Holt C."/>
            <person name="Huitema E."/>
            <person name="Raffaele S."/>
            <person name="Robideau G.P."/>
            <person name="Thines M."/>
            <person name="Win J."/>
            <person name="Zerillo M.M."/>
            <person name="Beakes G.W."/>
            <person name="Boore J.L."/>
            <person name="Busam D."/>
            <person name="Dumas B."/>
            <person name="Ferriera S."/>
            <person name="Fuerstenberg S.I."/>
            <person name="Gachon C.M."/>
            <person name="Gaulin E."/>
            <person name="Govers F."/>
            <person name="Grenville-Briggs L."/>
            <person name="Horner N."/>
            <person name="Hostetler J."/>
            <person name="Jiang R.H."/>
            <person name="Johnson J."/>
            <person name="Krajaejun T."/>
            <person name="Lin H."/>
            <person name="Meijer H.J."/>
            <person name="Moore B."/>
            <person name="Morris P."/>
            <person name="Phuntmart V."/>
            <person name="Puiu D."/>
            <person name="Shetty J."/>
            <person name="Stajich J.E."/>
            <person name="Tripathy S."/>
            <person name="Wawra S."/>
            <person name="van West P."/>
            <person name="Whitty B.R."/>
            <person name="Coutinho P.M."/>
            <person name="Henrissat B."/>
            <person name="Martin F."/>
            <person name="Thomas P.D."/>
            <person name="Tyler B.M."/>
            <person name="De Vries R.P."/>
            <person name="Kamoun S."/>
            <person name="Yandell M."/>
            <person name="Tisserat N."/>
            <person name="Buell C.R."/>
        </authorList>
    </citation>
    <scope>NUCLEOTIDE SEQUENCE</scope>
    <source>
        <strain evidence="4">DAOM:BR144</strain>
    </source>
</reference>
<keyword evidence="4" id="KW-1185">Reference proteome</keyword>
<dbReference type="GO" id="GO:0017128">
    <property type="term" value="F:phospholipid scramblase activity"/>
    <property type="evidence" value="ECO:0007669"/>
    <property type="project" value="InterPro"/>
</dbReference>
<dbReference type="VEuPathDB" id="FungiDB:PYU1_G009098"/>
<protein>
    <recommendedName>
        <fullName evidence="2">Phospholipid scramblase</fullName>
    </recommendedName>
</protein>
<dbReference type="HOGENOM" id="CLU_1063472_0_0_1"/>
<organism evidence="3 4">
    <name type="scientific">Globisporangium ultimum (strain ATCC 200006 / CBS 805.95 / DAOM BR144)</name>
    <name type="common">Pythium ultimum</name>
    <dbReference type="NCBI Taxonomy" id="431595"/>
    <lineage>
        <taxon>Eukaryota</taxon>
        <taxon>Sar</taxon>
        <taxon>Stramenopiles</taxon>
        <taxon>Oomycota</taxon>
        <taxon>Peronosporomycetes</taxon>
        <taxon>Pythiales</taxon>
        <taxon>Pythiaceae</taxon>
        <taxon>Globisporangium</taxon>
    </lineage>
</organism>
<dbReference type="eggNOG" id="ENOG502S2KD">
    <property type="taxonomic scope" value="Eukaryota"/>
</dbReference>
<name>K3WVW8_GLOUD</name>
<evidence type="ECO:0000256" key="2">
    <source>
        <dbReference type="RuleBase" id="RU363116"/>
    </source>
</evidence>
<accession>K3WVW8</accession>
<evidence type="ECO:0000313" key="3">
    <source>
        <dbReference type="EnsemblProtists" id="PYU1_T009116"/>
    </source>
</evidence>
<comment type="similarity">
    <text evidence="1 2">Belongs to the phospholipid scramblase family.</text>
</comment>
<reference evidence="4" key="2">
    <citation type="submission" date="2010-04" db="EMBL/GenBank/DDBJ databases">
        <authorList>
            <person name="Buell R."/>
            <person name="Hamilton J."/>
            <person name="Hostetler J."/>
        </authorList>
    </citation>
    <scope>NUCLEOTIDE SEQUENCE [LARGE SCALE GENOMIC DNA]</scope>
    <source>
        <strain evidence="4">DAOM:BR144</strain>
    </source>
</reference>
<evidence type="ECO:0000313" key="4">
    <source>
        <dbReference type="Proteomes" id="UP000019132"/>
    </source>
</evidence>
<dbReference type="PANTHER" id="PTHR23248">
    <property type="entry name" value="PHOSPHOLIPID SCRAMBLASE-RELATED"/>
    <property type="match status" value="1"/>
</dbReference>
<dbReference type="Proteomes" id="UP000019132">
    <property type="component" value="Unassembled WGS sequence"/>
</dbReference>
<proteinExistence type="inferred from homology"/>
<dbReference type="OMA" id="MHIMVEG"/>
<dbReference type="GO" id="GO:0005886">
    <property type="term" value="C:plasma membrane"/>
    <property type="evidence" value="ECO:0007669"/>
    <property type="project" value="TreeGrafter"/>
</dbReference>
<dbReference type="InParanoid" id="K3WVW8"/>
<dbReference type="EnsemblProtists" id="PYU1_T009116">
    <property type="protein sequence ID" value="PYU1_T009116"/>
    <property type="gene ID" value="PYU1_G009098"/>
</dbReference>
<dbReference type="AlphaFoldDB" id="K3WVW8"/>
<dbReference type="PANTHER" id="PTHR23248:SF9">
    <property type="entry name" value="PHOSPHOLIPID SCRAMBLASE"/>
    <property type="match status" value="1"/>
</dbReference>